<dbReference type="InterPro" id="IPR051907">
    <property type="entry name" value="DoxX-like_oxidoreductase"/>
</dbReference>
<dbReference type="PANTHER" id="PTHR33452:SF1">
    <property type="entry name" value="INNER MEMBRANE PROTEIN YPHA-RELATED"/>
    <property type="match status" value="1"/>
</dbReference>
<evidence type="ECO:0000256" key="1">
    <source>
        <dbReference type="ARBA" id="ARBA00004651"/>
    </source>
</evidence>
<keyword evidence="5 7" id="KW-1133">Transmembrane helix</keyword>
<keyword evidence="3" id="KW-1003">Cell membrane</keyword>
<feature type="transmembrane region" description="Helical" evidence="7">
    <location>
        <begin position="104"/>
        <end position="125"/>
    </location>
</feature>
<feature type="transmembrane region" description="Helical" evidence="7">
    <location>
        <begin position="46"/>
        <end position="66"/>
    </location>
</feature>
<gene>
    <name evidence="8" type="ORF">SAMN04489764_5204</name>
</gene>
<keyword evidence="6 7" id="KW-0472">Membrane</keyword>
<evidence type="ECO:0000256" key="2">
    <source>
        <dbReference type="ARBA" id="ARBA00006679"/>
    </source>
</evidence>
<evidence type="ECO:0000313" key="8">
    <source>
        <dbReference type="EMBL" id="SDR32756.1"/>
    </source>
</evidence>
<evidence type="ECO:0000256" key="3">
    <source>
        <dbReference type="ARBA" id="ARBA00022475"/>
    </source>
</evidence>
<dbReference type="OrthoDB" id="1122432at2"/>
<dbReference type="EMBL" id="FNKK01000002">
    <property type="protein sequence ID" value="SDR32756.1"/>
    <property type="molecule type" value="Genomic_DNA"/>
</dbReference>
<dbReference type="STRING" id="35622.SAMN04489764_5204"/>
<feature type="transmembrane region" description="Helical" evidence="7">
    <location>
        <begin position="5"/>
        <end position="26"/>
    </location>
</feature>
<evidence type="ECO:0000256" key="7">
    <source>
        <dbReference type="SAM" id="Phobius"/>
    </source>
</evidence>
<name>A0A1H1I5Y4_9ACTN</name>
<reference evidence="8 9" key="1">
    <citation type="submission" date="2016-10" db="EMBL/GenBank/DDBJ databases">
        <authorList>
            <person name="de Groot N.N."/>
        </authorList>
    </citation>
    <scope>NUCLEOTIDE SEQUENCE [LARGE SCALE GENOMIC DNA]</scope>
    <source>
        <strain evidence="8 9">DSM 43794</strain>
    </source>
</reference>
<comment type="subcellular location">
    <subcellularLocation>
        <location evidence="1">Cell membrane</location>
        <topology evidence="1">Multi-pass membrane protein</topology>
    </subcellularLocation>
</comment>
<dbReference type="AlphaFoldDB" id="A0A1H1I5Y4"/>
<organism evidence="8 9">
    <name type="scientific">Thermostaphylospora chromogena</name>
    <dbReference type="NCBI Taxonomy" id="35622"/>
    <lineage>
        <taxon>Bacteria</taxon>
        <taxon>Bacillati</taxon>
        <taxon>Actinomycetota</taxon>
        <taxon>Actinomycetes</taxon>
        <taxon>Streptosporangiales</taxon>
        <taxon>Thermomonosporaceae</taxon>
        <taxon>Thermostaphylospora</taxon>
    </lineage>
</organism>
<evidence type="ECO:0000313" key="9">
    <source>
        <dbReference type="Proteomes" id="UP000217103"/>
    </source>
</evidence>
<dbReference type="GO" id="GO:0005886">
    <property type="term" value="C:plasma membrane"/>
    <property type="evidence" value="ECO:0007669"/>
    <property type="project" value="UniProtKB-SubCell"/>
</dbReference>
<dbReference type="Proteomes" id="UP000217103">
    <property type="component" value="Unassembled WGS sequence"/>
</dbReference>
<dbReference type="InterPro" id="IPR032808">
    <property type="entry name" value="DoxX"/>
</dbReference>
<evidence type="ECO:0000256" key="4">
    <source>
        <dbReference type="ARBA" id="ARBA00022692"/>
    </source>
</evidence>
<feature type="transmembrane region" description="Helical" evidence="7">
    <location>
        <begin position="73"/>
        <end position="92"/>
    </location>
</feature>
<dbReference type="Pfam" id="PF07681">
    <property type="entry name" value="DoxX"/>
    <property type="match status" value="1"/>
</dbReference>
<evidence type="ECO:0000256" key="6">
    <source>
        <dbReference type="ARBA" id="ARBA00023136"/>
    </source>
</evidence>
<dbReference type="PANTHER" id="PTHR33452">
    <property type="entry name" value="OXIDOREDUCTASE CATD-RELATED"/>
    <property type="match status" value="1"/>
</dbReference>
<accession>A0A1H1I5Y4</accession>
<protein>
    <submittedName>
        <fullName evidence="8">Putative oxidoreductase</fullName>
    </submittedName>
</protein>
<keyword evidence="4 7" id="KW-0812">Transmembrane</keyword>
<proteinExistence type="inferred from homology"/>
<comment type="similarity">
    <text evidence="2">Belongs to the DoxX family.</text>
</comment>
<evidence type="ECO:0000256" key="5">
    <source>
        <dbReference type="ARBA" id="ARBA00022989"/>
    </source>
</evidence>
<sequence length="162" mass="16826">MRRALFDIAALIARVVTGVVFMAHGLQKAGDLQGTGSGFAQMGVPLPQLAALVTTVVEIGAGALLIVGLLTPVAGLLLLVVLLGALFFVHWSKGVFVDDGGWELVGALGSVVILLATAGAGRFSLDRLLFRRGHGAFEHGEASDFTDTRPFTMRGRSGGEAL</sequence>
<dbReference type="RefSeq" id="WP_093262765.1">
    <property type="nucleotide sequence ID" value="NZ_FNKK01000002.1"/>
</dbReference>
<keyword evidence="9" id="KW-1185">Reference proteome</keyword>